<keyword evidence="3" id="KW-0813">Transport</keyword>
<feature type="transmembrane region" description="Helical" evidence="16">
    <location>
        <begin position="217"/>
        <end position="241"/>
    </location>
</feature>
<evidence type="ECO:0000256" key="5">
    <source>
        <dbReference type="ARBA" id="ARBA00022673"/>
    </source>
</evidence>
<keyword evidence="13" id="KW-0407">Ion channel</keyword>
<dbReference type="GO" id="GO:1990246">
    <property type="term" value="C:uniplex complex"/>
    <property type="evidence" value="ECO:0007669"/>
    <property type="project" value="TreeGrafter"/>
</dbReference>
<organism evidence="18 19">
    <name type="scientific">Halteria grandinella</name>
    <dbReference type="NCBI Taxonomy" id="5974"/>
    <lineage>
        <taxon>Eukaryota</taxon>
        <taxon>Sar</taxon>
        <taxon>Alveolata</taxon>
        <taxon>Ciliophora</taxon>
        <taxon>Intramacronucleata</taxon>
        <taxon>Spirotrichea</taxon>
        <taxon>Stichotrichia</taxon>
        <taxon>Sporadotrichida</taxon>
        <taxon>Halteriidae</taxon>
        <taxon>Halteria</taxon>
    </lineage>
</organism>
<comment type="catalytic activity">
    <reaction evidence="14">
        <text>Ca(2+)(in) = Ca(2+)(out)</text>
        <dbReference type="Rhea" id="RHEA:29671"/>
        <dbReference type="ChEBI" id="CHEBI:29108"/>
    </reaction>
</comment>
<evidence type="ECO:0000256" key="10">
    <source>
        <dbReference type="ARBA" id="ARBA00023065"/>
    </source>
</evidence>
<evidence type="ECO:0000256" key="2">
    <source>
        <dbReference type="ARBA" id="ARBA00005653"/>
    </source>
</evidence>
<dbReference type="EMBL" id="RRYP01004011">
    <property type="protein sequence ID" value="TNV83250.1"/>
    <property type="molecule type" value="Genomic_DNA"/>
</dbReference>
<evidence type="ECO:0000256" key="13">
    <source>
        <dbReference type="ARBA" id="ARBA00023303"/>
    </source>
</evidence>
<keyword evidence="9 16" id="KW-1133">Transmembrane helix</keyword>
<name>A0A8J8NZL4_HALGN</name>
<dbReference type="GO" id="GO:0005262">
    <property type="term" value="F:calcium channel activity"/>
    <property type="evidence" value="ECO:0007669"/>
    <property type="project" value="UniProtKB-KW"/>
</dbReference>
<evidence type="ECO:0000256" key="16">
    <source>
        <dbReference type="SAM" id="Phobius"/>
    </source>
</evidence>
<evidence type="ECO:0000313" key="19">
    <source>
        <dbReference type="Proteomes" id="UP000785679"/>
    </source>
</evidence>
<gene>
    <name evidence="18" type="ORF">FGO68_gene11741</name>
</gene>
<dbReference type="GO" id="GO:0036444">
    <property type="term" value="P:calcium import into the mitochondrion"/>
    <property type="evidence" value="ECO:0007669"/>
    <property type="project" value="TreeGrafter"/>
</dbReference>
<dbReference type="GO" id="GO:0015292">
    <property type="term" value="F:uniporter activity"/>
    <property type="evidence" value="ECO:0007669"/>
    <property type="project" value="TreeGrafter"/>
</dbReference>
<evidence type="ECO:0000256" key="12">
    <source>
        <dbReference type="ARBA" id="ARBA00023136"/>
    </source>
</evidence>
<keyword evidence="6 16" id="KW-0812">Transmembrane</keyword>
<comment type="similarity">
    <text evidence="2">Belongs to the MCU (TC 1.A.77) family.</text>
</comment>
<evidence type="ECO:0000259" key="17">
    <source>
        <dbReference type="Pfam" id="PF04678"/>
    </source>
</evidence>
<dbReference type="Pfam" id="PF04678">
    <property type="entry name" value="MCU"/>
    <property type="match status" value="1"/>
</dbReference>
<evidence type="ECO:0000256" key="1">
    <source>
        <dbReference type="ARBA" id="ARBA00004448"/>
    </source>
</evidence>
<keyword evidence="4" id="KW-0109">Calcium transport</keyword>
<keyword evidence="19" id="KW-1185">Reference proteome</keyword>
<dbReference type="PANTHER" id="PTHR13462">
    <property type="entry name" value="CALCIUM UNIPORTER PROTEIN, MITOCHONDRIAL"/>
    <property type="match status" value="1"/>
</dbReference>
<evidence type="ECO:0000256" key="14">
    <source>
        <dbReference type="ARBA" id="ARBA00036634"/>
    </source>
</evidence>
<protein>
    <recommendedName>
        <fullName evidence="17">Calcium uniporter protein C-terminal domain-containing protein</fullName>
    </recommendedName>
</protein>
<keyword evidence="11" id="KW-0496">Mitochondrion</keyword>
<evidence type="ECO:0000256" key="11">
    <source>
        <dbReference type="ARBA" id="ARBA00023128"/>
    </source>
</evidence>
<feature type="transmembrane region" description="Helical" evidence="16">
    <location>
        <begin position="247"/>
        <end position="266"/>
    </location>
</feature>
<evidence type="ECO:0000256" key="7">
    <source>
        <dbReference type="ARBA" id="ARBA00022792"/>
    </source>
</evidence>
<proteinExistence type="inferred from homology"/>
<keyword evidence="7" id="KW-0999">Mitochondrion inner membrane</keyword>
<keyword evidence="10" id="KW-0406">Ion transport</keyword>
<evidence type="ECO:0000256" key="4">
    <source>
        <dbReference type="ARBA" id="ARBA00022568"/>
    </source>
</evidence>
<dbReference type="InterPro" id="IPR006769">
    <property type="entry name" value="MCU_C"/>
</dbReference>
<dbReference type="InterPro" id="IPR039055">
    <property type="entry name" value="MCU_fam"/>
</dbReference>
<dbReference type="PANTHER" id="PTHR13462:SF10">
    <property type="entry name" value="CALCIUM UNIPORTER PROTEIN, MITOCHONDRIAL"/>
    <property type="match status" value="1"/>
</dbReference>
<reference evidence="18" key="1">
    <citation type="submission" date="2019-06" db="EMBL/GenBank/DDBJ databases">
        <authorList>
            <person name="Zheng W."/>
        </authorList>
    </citation>
    <scope>NUCLEOTIDE SEQUENCE</scope>
    <source>
        <strain evidence="18">QDHG01</strain>
    </source>
</reference>
<evidence type="ECO:0000256" key="9">
    <source>
        <dbReference type="ARBA" id="ARBA00022989"/>
    </source>
</evidence>
<comment type="subcellular location">
    <subcellularLocation>
        <location evidence="1">Mitochondrion inner membrane</location>
        <topology evidence="1">Multi-pass membrane protein</topology>
    </subcellularLocation>
</comment>
<sequence>MLQKSLFYYRHSQRCFSSFSKVQGGSISLSTHYPPKLRVPFSHAQYDFTLNEGESVKEFEEKVRRDTQQSSFKVVTPLPAEAKIEQLLKKKFQIQTTNTQHFDVYPQLETMVDKPQSQKTRELLDTIFEGRSVPISRRVILAHYIDQLLASLPDKASQSDIQSALDKALSLYSLTHVHSLFKNPLEQLKAAQLELSLLLQQQASIEQRSAKHAAKMLFLAFSCCATQLGGMGYLIFGAYGWEVMEPITYMVSTFYAMVGSFFYLRYRRDFEMGSAKEMFAEKKYAQLAQKEGFDREKVAFLEKYIEELKEQIGVLSNQDDESEGKFKQ</sequence>
<keyword evidence="8" id="KW-0106">Calcium</keyword>
<comment type="caution">
    <text evidence="18">The sequence shown here is derived from an EMBL/GenBank/DDBJ whole genome shotgun (WGS) entry which is preliminary data.</text>
</comment>
<keyword evidence="5" id="KW-0107">Calcium channel</keyword>
<keyword evidence="15" id="KW-0175">Coiled coil</keyword>
<evidence type="ECO:0000256" key="3">
    <source>
        <dbReference type="ARBA" id="ARBA00022448"/>
    </source>
</evidence>
<evidence type="ECO:0000256" key="15">
    <source>
        <dbReference type="SAM" id="Coils"/>
    </source>
</evidence>
<accession>A0A8J8NZL4</accession>
<feature type="domain" description="Calcium uniporter protein C-terminal" evidence="17">
    <location>
        <begin position="157"/>
        <end position="297"/>
    </location>
</feature>
<evidence type="ECO:0000313" key="18">
    <source>
        <dbReference type="EMBL" id="TNV83250.1"/>
    </source>
</evidence>
<dbReference type="AlphaFoldDB" id="A0A8J8NZL4"/>
<dbReference type="Proteomes" id="UP000785679">
    <property type="component" value="Unassembled WGS sequence"/>
</dbReference>
<evidence type="ECO:0000256" key="6">
    <source>
        <dbReference type="ARBA" id="ARBA00022692"/>
    </source>
</evidence>
<dbReference type="OrthoDB" id="312725at2759"/>
<evidence type="ECO:0000256" key="8">
    <source>
        <dbReference type="ARBA" id="ARBA00022837"/>
    </source>
</evidence>
<keyword evidence="12 16" id="KW-0472">Membrane</keyword>
<dbReference type="GO" id="GO:0051560">
    <property type="term" value="P:mitochondrial calcium ion homeostasis"/>
    <property type="evidence" value="ECO:0007669"/>
    <property type="project" value="InterPro"/>
</dbReference>
<feature type="coiled-coil region" evidence="15">
    <location>
        <begin position="298"/>
        <end position="325"/>
    </location>
</feature>